<evidence type="ECO:0000256" key="4">
    <source>
        <dbReference type="ARBA" id="ARBA00022801"/>
    </source>
</evidence>
<organism evidence="9 10">
    <name type="scientific">Variovorax gossypii</name>
    <dbReference type="NCBI Taxonomy" id="1679495"/>
    <lineage>
        <taxon>Bacteria</taxon>
        <taxon>Pseudomonadati</taxon>
        <taxon>Pseudomonadota</taxon>
        <taxon>Betaproteobacteria</taxon>
        <taxon>Burkholderiales</taxon>
        <taxon>Comamonadaceae</taxon>
        <taxon>Variovorax</taxon>
    </lineage>
</organism>
<evidence type="ECO:0000256" key="1">
    <source>
        <dbReference type="ARBA" id="ARBA00001863"/>
    </source>
</evidence>
<dbReference type="InterPro" id="IPR012341">
    <property type="entry name" value="6hp_glycosidase-like_sf"/>
</dbReference>
<reference evidence="9 10" key="1">
    <citation type="submission" date="2018-12" db="EMBL/GenBank/DDBJ databases">
        <title>The genome of Variovorax gossypii DSM 100435.</title>
        <authorList>
            <person name="Gao J."/>
            <person name="Sun J."/>
        </authorList>
    </citation>
    <scope>NUCLEOTIDE SEQUENCE [LARGE SCALE GENOMIC DNA]</scope>
    <source>
        <strain evidence="9 10">DSM 100435</strain>
    </source>
</reference>
<comment type="caution">
    <text evidence="9">The sequence shown here is derived from an EMBL/GenBank/DDBJ whole genome shotgun (WGS) entry which is preliminary data.</text>
</comment>
<keyword evidence="5" id="KW-0119">Carbohydrate metabolism</keyword>
<name>A0A3S0IFF9_9BURK</name>
<keyword evidence="4" id="KW-0378">Hydrolase</keyword>
<comment type="catalytic activity">
    <reaction evidence="1">
        <text>Hydrolysis of terminal (1-&gt;4)-linked alpha-D-glucose residues successively from non-reducing ends of the chains with release of beta-D-glucose.</text>
        <dbReference type="EC" id="3.2.1.3"/>
    </reaction>
</comment>
<dbReference type="InterPro" id="IPR011613">
    <property type="entry name" value="GH15-like"/>
</dbReference>
<evidence type="ECO:0000256" key="5">
    <source>
        <dbReference type="ARBA" id="ARBA00023277"/>
    </source>
</evidence>
<gene>
    <name evidence="9" type="ORF">EJP69_13745</name>
</gene>
<dbReference type="Gene3D" id="1.50.10.10">
    <property type="match status" value="1"/>
</dbReference>
<dbReference type="OrthoDB" id="5641212at2"/>
<evidence type="ECO:0000313" key="10">
    <source>
        <dbReference type="Proteomes" id="UP000267418"/>
    </source>
</evidence>
<dbReference type="Pfam" id="PF00723">
    <property type="entry name" value="Glyco_hydro_15"/>
    <property type="match status" value="2"/>
</dbReference>
<evidence type="ECO:0000256" key="3">
    <source>
        <dbReference type="ARBA" id="ARBA00012593"/>
    </source>
</evidence>
<evidence type="ECO:0000256" key="2">
    <source>
        <dbReference type="ARBA" id="ARBA00006188"/>
    </source>
</evidence>
<dbReference type="AlphaFoldDB" id="A0A3S0IFF9"/>
<dbReference type="PRINTS" id="PR00736">
    <property type="entry name" value="GLHYDRLASE15"/>
</dbReference>
<dbReference type="RefSeq" id="WP_126470650.1">
    <property type="nucleotide sequence ID" value="NZ_RXOE01000002.1"/>
</dbReference>
<dbReference type="PANTHER" id="PTHR31616">
    <property type="entry name" value="TREHALASE"/>
    <property type="match status" value="1"/>
</dbReference>
<keyword evidence="6" id="KW-0326">Glycosidase</keyword>
<accession>A0A3S0IFF9</accession>
<keyword evidence="10" id="KW-1185">Reference proteome</keyword>
<comment type="similarity">
    <text evidence="2">Belongs to the glycosyl hydrolase 15 family.</text>
</comment>
<dbReference type="EMBL" id="RXOE01000002">
    <property type="protein sequence ID" value="RTQ35428.1"/>
    <property type="molecule type" value="Genomic_DNA"/>
</dbReference>
<dbReference type="GO" id="GO:0000272">
    <property type="term" value="P:polysaccharide catabolic process"/>
    <property type="evidence" value="ECO:0007669"/>
    <property type="project" value="UniProtKB-KW"/>
</dbReference>
<evidence type="ECO:0000259" key="8">
    <source>
        <dbReference type="Pfam" id="PF00723"/>
    </source>
</evidence>
<dbReference type="GO" id="GO:0004339">
    <property type="term" value="F:glucan 1,4-alpha-glucosidase activity"/>
    <property type="evidence" value="ECO:0007669"/>
    <property type="project" value="UniProtKB-EC"/>
</dbReference>
<dbReference type="InterPro" id="IPR008928">
    <property type="entry name" value="6-hairpin_glycosidase_sf"/>
</dbReference>
<dbReference type="InterPro" id="IPR000165">
    <property type="entry name" value="Glucoamylase"/>
</dbReference>
<dbReference type="EC" id="3.2.1.3" evidence="3"/>
<feature type="domain" description="GH15-like" evidence="8">
    <location>
        <begin position="47"/>
        <end position="100"/>
    </location>
</feature>
<evidence type="ECO:0000256" key="6">
    <source>
        <dbReference type="ARBA" id="ARBA00023295"/>
    </source>
</evidence>
<proteinExistence type="inferred from homology"/>
<sequence>MSFGAANRQDPAFEAWIERQLSHSASAMLSSISPVSIVKHREGFGQTVRPVAGAIVASPVLGNYDPDPDYFFHWFRDSAVVIDALRLLHADRRIGDEALRHLRDFIRFSLALNGLDGRAVTAVQDRRARVAPELLQYLREDDELAGVHGDAVVAETRVNPDGTLDILRWARPQHDGPPLRALALLRWAGGGHLNAALLAEVAPLIRFDLDFTLRRWREPSFDIWEEESGHHYYTLRVSAAALAEGAAWLEGQGETAQAQLCREESQAVLRVLDGYWVDERDDDDRALAHGYYRSRVLADARLSPKALDIAVILSAIHSLGGEFAHGPSDARMQATLERLDALFDAAYAINHGRAAGCGTAMGRYAGDVYCSGGAYYFSTLGAAEFCFRAAAAEGDDAGRWSQWMARGDAYLATVRAYTPDSGDLSEQFDQHSGAQTSAKQLAWSHAAFISCVSARRIAAAASRATRGR</sequence>
<dbReference type="SUPFAM" id="SSF48208">
    <property type="entry name" value="Six-hairpin glycosidases"/>
    <property type="match status" value="1"/>
</dbReference>
<keyword evidence="7" id="KW-0624">Polysaccharide degradation</keyword>
<dbReference type="PANTHER" id="PTHR31616:SF9">
    <property type="entry name" value="GLUCOAMYLASE, INTRACELLULAR SPORULATION-SPECIFIC"/>
    <property type="match status" value="1"/>
</dbReference>
<evidence type="ECO:0000313" key="9">
    <source>
        <dbReference type="EMBL" id="RTQ35428.1"/>
    </source>
</evidence>
<protein>
    <recommendedName>
        <fullName evidence="3">glucan 1,4-alpha-glucosidase</fullName>
        <ecNumber evidence="3">3.2.1.3</ecNumber>
    </recommendedName>
</protein>
<dbReference type="Proteomes" id="UP000267418">
    <property type="component" value="Unassembled WGS sequence"/>
</dbReference>
<feature type="domain" description="GH15-like" evidence="8">
    <location>
        <begin position="169"/>
        <end position="452"/>
    </location>
</feature>
<evidence type="ECO:0000256" key="7">
    <source>
        <dbReference type="ARBA" id="ARBA00023326"/>
    </source>
</evidence>